<proteinExistence type="predicted"/>
<organism evidence="1 2">
    <name type="scientific">Wenzhouxiangella marina</name>
    <dbReference type="NCBI Taxonomy" id="1579979"/>
    <lineage>
        <taxon>Bacteria</taxon>
        <taxon>Pseudomonadati</taxon>
        <taxon>Pseudomonadota</taxon>
        <taxon>Gammaproteobacteria</taxon>
        <taxon>Chromatiales</taxon>
        <taxon>Wenzhouxiangellaceae</taxon>
        <taxon>Wenzhouxiangella</taxon>
    </lineage>
</organism>
<gene>
    <name evidence="1" type="ORF">WM2015_262</name>
</gene>
<dbReference type="Proteomes" id="UP000066624">
    <property type="component" value="Chromosome"/>
</dbReference>
<dbReference type="EMBL" id="CP012154">
    <property type="protein sequence ID" value="AKS40649.1"/>
    <property type="molecule type" value="Genomic_DNA"/>
</dbReference>
<reference evidence="1 2" key="1">
    <citation type="submission" date="2015-07" db="EMBL/GenBank/DDBJ databases">
        <authorList>
            <person name="Noorani M."/>
        </authorList>
    </citation>
    <scope>NUCLEOTIDE SEQUENCE [LARGE SCALE GENOMIC DNA]</scope>
    <source>
        <strain evidence="1 2">KCTC 42284</strain>
    </source>
</reference>
<dbReference type="AlphaFoldDB" id="A0A0K0XSG1"/>
<dbReference type="KEGG" id="wma:WM2015_262"/>
<accession>A0A0K0XSG1</accession>
<evidence type="ECO:0000313" key="2">
    <source>
        <dbReference type="Proteomes" id="UP000066624"/>
    </source>
</evidence>
<keyword evidence="2" id="KW-1185">Reference proteome</keyword>
<protein>
    <submittedName>
        <fullName evidence="1">Integral membrane protein</fullName>
    </submittedName>
</protein>
<evidence type="ECO:0000313" key="1">
    <source>
        <dbReference type="EMBL" id="AKS40649.1"/>
    </source>
</evidence>
<dbReference type="RefSeq" id="WP_049724341.1">
    <property type="nucleotide sequence ID" value="NZ_CP012154.1"/>
</dbReference>
<dbReference type="OrthoDB" id="5621705at2"/>
<dbReference type="Pfam" id="PF09955">
    <property type="entry name" value="DUF2189"/>
    <property type="match status" value="1"/>
</dbReference>
<dbReference type="STRING" id="1579979.WM2015_262"/>
<dbReference type="InterPro" id="IPR018692">
    <property type="entry name" value="DUF2189"/>
</dbReference>
<sequence length="278" mass="30717">MNEPAKQARPPEELPMAAPCRRLPTRAPLDWLARGWVDLRRAPRQSLSWGAVVLALSYLITAATWRWGNLGLYLGLVSGFVFIGPWLAMTLYAISRRLELDRGVSLRRSIADAGQSIRGAMVFAVILIIVLLVWARAANTLYIFFPALANPGWRDLLLFLTVGSAVGAVFSAVVFAVSAFSLPMLMDRRADAVTAVITSINAVLRNKRTMLLWAAIIVSCVLLGAATAWLGFLILIPLLGHATWHAYRDTIDASEWPARPPVDFKAREQAVMQKKRDL</sequence>
<name>A0A0K0XSG1_9GAMM</name>